<protein>
    <submittedName>
        <fullName evidence="1">Uncharacterized protein</fullName>
    </submittedName>
</protein>
<sequence>MESVSLRVLYVMDLTTVETTVMRNRTAIVRILLDWQSVSLLDSLSYSAAVVDRFAAVSSSVPGNDTLLKHM</sequence>
<accession>A0AA35S334</accession>
<dbReference type="Proteomes" id="UP001174909">
    <property type="component" value="Unassembled WGS sequence"/>
</dbReference>
<name>A0AA35S334_GEOBA</name>
<organism evidence="1 2">
    <name type="scientific">Geodia barretti</name>
    <name type="common">Barrett's horny sponge</name>
    <dbReference type="NCBI Taxonomy" id="519541"/>
    <lineage>
        <taxon>Eukaryota</taxon>
        <taxon>Metazoa</taxon>
        <taxon>Porifera</taxon>
        <taxon>Demospongiae</taxon>
        <taxon>Heteroscleromorpha</taxon>
        <taxon>Tetractinellida</taxon>
        <taxon>Astrophorina</taxon>
        <taxon>Geodiidae</taxon>
        <taxon>Geodia</taxon>
    </lineage>
</organism>
<evidence type="ECO:0000313" key="1">
    <source>
        <dbReference type="EMBL" id="CAI8021021.1"/>
    </source>
</evidence>
<proteinExistence type="predicted"/>
<evidence type="ECO:0000313" key="2">
    <source>
        <dbReference type="Proteomes" id="UP001174909"/>
    </source>
</evidence>
<keyword evidence="2" id="KW-1185">Reference proteome</keyword>
<reference evidence="1" key="1">
    <citation type="submission" date="2023-03" db="EMBL/GenBank/DDBJ databases">
        <authorList>
            <person name="Steffen K."/>
            <person name="Cardenas P."/>
        </authorList>
    </citation>
    <scope>NUCLEOTIDE SEQUENCE</scope>
</reference>
<dbReference type="AlphaFoldDB" id="A0AA35S334"/>
<comment type="caution">
    <text evidence="1">The sequence shown here is derived from an EMBL/GenBank/DDBJ whole genome shotgun (WGS) entry which is preliminary data.</text>
</comment>
<gene>
    <name evidence="1" type="ORF">GBAR_LOCUS12506</name>
</gene>
<feature type="non-terminal residue" evidence="1">
    <location>
        <position position="1"/>
    </location>
</feature>
<dbReference type="EMBL" id="CASHTH010001860">
    <property type="protein sequence ID" value="CAI8021021.1"/>
    <property type="molecule type" value="Genomic_DNA"/>
</dbReference>